<sequence length="53" mass="6029">MWRPSRNGILDKRIILVLKNPTAFVHITWCETHGFPLKAIISHDQYYGSGCSG</sequence>
<reference evidence="1" key="2">
    <citation type="journal article" date="2015" name="Fish Shellfish Immunol.">
        <title>Early steps in the European eel (Anguilla anguilla)-Vibrio vulnificus interaction in the gills: Role of the RtxA13 toxin.</title>
        <authorList>
            <person name="Callol A."/>
            <person name="Pajuelo D."/>
            <person name="Ebbesson L."/>
            <person name="Teles M."/>
            <person name="MacKenzie S."/>
            <person name="Amaro C."/>
        </authorList>
    </citation>
    <scope>NUCLEOTIDE SEQUENCE</scope>
</reference>
<name>A0A0E9X4F1_ANGAN</name>
<proteinExistence type="predicted"/>
<organism evidence="1">
    <name type="scientific">Anguilla anguilla</name>
    <name type="common">European freshwater eel</name>
    <name type="synonym">Muraena anguilla</name>
    <dbReference type="NCBI Taxonomy" id="7936"/>
    <lineage>
        <taxon>Eukaryota</taxon>
        <taxon>Metazoa</taxon>
        <taxon>Chordata</taxon>
        <taxon>Craniata</taxon>
        <taxon>Vertebrata</taxon>
        <taxon>Euteleostomi</taxon>
        <taxon>Actinopterygii</taxon>
        <taxon>Neopterygii</taxon>
        <taxon>Teleostei</taxon>
        <taxon>Anguilliformes</taxon>
        <taxon>Anguillidae</taxon>
        <taxon>Anguilla</taxon>
    </lineage>
</organism>
<dbReference type="EMBL" id="GBXM01010960">
    <property type="protein sequence ID" value="JAH97617.1"/>
    <property type="molecule type" value="Transcribed_RNA"/>
</dbReference>
<protein>
    <submittedName>
        <fullName evidence="1">Uncharacterized protein</fullName>
    </submittedName>
</protein>
<dbReference type="AlphaFoldDB" id="A0A0E9X4F1"/>
<reference evidence="1" key="1">
    <citation type="submission" date="2014-11" db="EMBL/GenBank/DDBJ databases">
        <authorList>
            <person name="Amaro Gonzalez C."/>
        </authorList>
    </citation>
    <scope>NUCLEOTIDE SEQUENCE</scope>
</reference>
<evidence type="ECO:0000313" key="1">
    <source>
        <dbReference type="EMBL" id="JAH97617.1"/>
    </source>
</evidence>
<accession>A0A0E9X4F1</accession>